<dbReference type="PANTHER" id="PTHR33021">
    <property type="entry name" value="BLUE COPPER PROTEIN"/>
    <property type="match status" value="1"/>
</dbReference>
<comment type="subcellular location">
    <subcellularLocation>
        <location evidence="9">Endomembrane system</location>
        <topology evidence="9">Lipid-anchor</topology>
    </subcellularLocation>
    <subcellularLocation>
        <location evidence="1">Membrane</location>
        <topology evidence="1">Lipid-anchor</topology>
        <topology evidence="1">GPI-anchor</topology>
    </subcellularLocation>
</comment>
<dbReference type="CDD" id="cd11019">
    <property type="entry name" value="OsENODL1_like"/>
    <property type="match status" value="1"/>
</dbReference>
<evidence type="ECO:0000256" key="6">
    <source>
        <dbReference type="ARBA" id="ARBA00023180"/>
    </source>
</evidence>
<feature type="region of interest" description="Disordered" evidence="10">
    <location>
        <begin position="130"/>
        <end position="158"/>
    </location>
</feature>
<accession>A0A2I0AXH3</accession>
<dbReference type="GO" id="GO:0098552">
    <property type="term" value="C:side of membrane"/>
    <property type="evidence" value="ECO:0007669"/>
    <property type="project" value="UniProtKB-KW"/>
</dbReference>
<feature type="chain" id="PRO_5014130587" evidence="11">
    <location>
        <begin position="27"/>
        <end position="182"/>
    </location>
</feature>
<dbReference type="AlphaFoldDB" id="A0A2I0AXH3"/>
<evidence type="ECO:0000256" key="4">
    <source>
        <dbReference type="ARBA" id="ARBA00023136"/>
    </source>
</evidence>
<feature type="signal peptide" evidence="11">
    <location>
        <begin position="1"/>
        <end position="26"/>
    </location>
</feature>
<keyword evidence="5" id="KW-1015">Disulfide bond</keyword>
<dbReference type="InterPro" id="IPR008972">
    <property type="entry name" value="Cupredoxin"/>
</dbReference>
<evidence type="ECO:0000256" key="10">
    <source>
        <dbReference type="SAM" id="MobiDB-lite"/>
    </source>
</evidence>
<gene>
    <name evidence="13" type="ORF">AXF42_Ash008293</name>
</gene>
<evidence type="ECO:0000256" key="1">
    <source>
        <dbReference type="ARBA" id="ARBA00004589"/>
    </source>
</evidence>
<evidence type="ECO:0000259" key="12">
    <source>
        <dbReference type="PROSITE" id="PS51485"/>
    </source>
</evidence>
<feature type="domain" description="Phytocyanin" evidence="12">
    <location>
        <begin position="27"/>
        <end position="131"/>
    </location>
</feature>
<keyword evidence="2" id="KW-0336">GPI-anchor</keyword>
<dbReference type="PANTHER" id="PTHR33021:SF289">
    <property type="entry name" value="EARLY NODULIN-LIKE PROTEIN 5-RELATED"/>
    <property type="match status" value="1"/>
</dbReference>
<evidence type="ECO:0000313" key="13">
    <source>
        <dbReference type="EMBL" id="PKA60234.1"/>
    </source>
</evidence>
<comment type="similarity">
    <text evidence="8">Belongs to the early nodulin-like (ENODL) family.</text>
</comment>
<dbReference type="InterPro" id="IPR039391">
    <property type="entry name" value="Phytocyanin-like"/>
</dbReference>
<evidence type="ECO:0000256" key="3">
    <source>
        <dbReference type="ARBA" id="ARBA00022729"/>
    </source>
</evidence>
<proteinExistence type="inferred from homology"/>
<dbReference type="GO" id="GO:0012505">
    <property type="term" value="C:endomembrane system"/>
    <property type="evidence" value="ECO:0007669"/>
    <property type="project" value="UniProtKB-SubCell"/>
</dbReference>
<reference evidence="13 14" key="1">
    <citation type="journal article" date="2017" name="Nature">
        <title>The Apostasia genome and the evolution of orchids.</title>
        <authorList>
            <person name="Zhang G.Q."/>
            <person name="Liu K.W."/>
            <person name="Li Z."/>
            <person name="Lohaus R."/>
            <person name="Hsiao Y.Y."/>
            <person name="Niu S.C."/>
            <person name="Wang J.Y."/>
            <person name="Lin Y.C."/>
            <person name="Xu Q."/>
            <person name="Chen L.J."/>
            <person name="Yoshida K."/>
            <person name="Fujiwara S."/>
            <person name="Wang Z.W."/>
            <person name="Zhang Y.Q."/>
            <person name="Mitsuda N."/>
            <person name="Wang M."/>
            <person name="Liu G.H."/>
            <person name="Pecoraro L."/>
            <person name="Huang H.X."/>
            <person name="Xiao X.J."/>
            <person name="Lin M."/>
            <person name="Wu X.Y."/>
            <person name="Wu W.L."/>
            <person name="Chen Y.Y."/>
            <person name="Chang S.B."/>
            <person name="Sakamoto S."/>
            <person name="Ohme-Takagi M."/>
            <person name="Yagi M."/>
            <person name="Zeng S.J."/>
            <person name="Shen C.Y."/>
            <person name="Yeh C.M."/>
            <person name="Luo Y.B."/>
            <person name="Tsai W.C."/>
            <person name="Van de Peer Y."/>
            <person name="Liu Z.J."/>
        </authorList>
    </citation>
    <scope>NUCLEOTIDE SEQUENCE [LARGE SCALE GENOMIC DNA]</scope>
    <source>
        <strain evidence="14">cv. Shenzhen</strain>
        <tissue evidence="13">Stem</tissue>
    </source>
</reference>
<evidence type="ECO:0000313" key="14">
    <source>
        <dbReference type="Proteomes" id="UP000236161"/>
    </source>
</evidence>
<dbReference type="PROSITE" id="PS51485">
    <property type="entry name" value="PHYTOCYANIN"/>
    <property type="match status" value="1"/>
</dbReference>
<dbReference type="Proteomes" id="UP000236161">
    <property type="component" value="Unassembled WGS sequence"/>
</dbReference>
<evidence type="ECO:0000256" key="8">
    <source>
        <dbReference type="ARBA" id="ARBA00035011"/>
    </source>
</evidence>
<protein>
    <submittedName>
        <fullName evidence="13">Early nodulin-like protein 1</fullName>
    </submittedName>
</protein>
<dbReference type="GO" id="GO:0005886">
    <property type="term" value="C:plasma membrane"/>
    <property type="evidence" value="ECO:0007669"/>
    <property type="project" value="TreeGrafter"/>
</dbReference>
<dbReference type="Pfam" id="PF02298">
    <property type="entry name" value="Cu_bind_like"/>
    <property type="match status" value="1"/>
</dbReference>
<dbReference type="Gene3D" id="2.60.40.420">
    <property type="entry name" value="Cupredoxins - blue copper proteins"/>
    <property type="match status" value="1"/>
</dbReference>
<evidence type="ECO:0000256" key="7">
    <source>
        <dbReference type="ARBA" id="ARBA00023288"/>
    </source>
</evidence>
<keyword evidence="4" id="KW-0472">Membrane</keyword>
<dbReference type="GO" id="GO:0009055">
    <property type="term" value="F:electron transfer activity"/>
    <property type="evidence" value="ECO:0007669"/>
    <property type="project" value="InterPro"/>
</dbReference>
<name>A0A2I0AXH3_9ASPA</name>
<dbReference type="FunFam" id="2.60.40.420:FF:000010">
    <property type="entry name" value="Early nodulin-like protein 1"/>
    <property type="match status" value="1"/>
</dbReference>
<organism evidence="13 14">
    <name type="scientific">Apostasia shenzhenica</name>
    <dbReference type="NCBI Taxonomy" id="1088818"/>
    <lineage>
        <taxon>Eukaryota</taxon>
        <taxon>Viridiplantae</taxon>
        <taxon>Streptophyta</taxon>
        <taxon>Embryophyta</taxon>
        <taxon>Tracheophyta</taxon>
        <taxon>Spermatophyta</taxon>
        <taxon>Magnoliopsida</taxon>
        <taxon>Liliopsida</taxon>
        <taxon>Asparagales</taxon>
        <taxon>Orchidaceae</taxon>
        <taxon>Apostasioideae</taxon>
        <taxon>Apostasia</taxon>
    </lineage>
</organism>
<dbReference type="STRING" id="1088818.A0A2I0AXH3"/>
<dbReference type="EMBL" id="KZ451939">
    <property type="protein sequence ID" value="PKA60234.1"/>
    <property type="molecule type" value="Genomic_DNA"/>
</dbReference>
<keyword evidence="3 11" id="KW-0732">Signal</keyword>
<evidence type="ECO:0000256" key="11">
    <source>
        <dbReference type="SAM" id="SignalP"/>
    </source>
</evidence>
<dbReference type="InterPro" id="IPR003245">
    <property type="entry name" value="Phytocyanin_dom"/>
</dbReference>
<evidence type="ECO:0000256" key="5">
    <source>
        <dbReference type="ARBA" id="ARBA00023157"/>
    </source>
</evidence>
<evidence type="ECO:0000256" key="2">
    <source>
        <dbReference type="ARBA" id="ARBA00022622"/>
    </source>
</evidence>
<keyword evidence="6" id="KW-0325">Glycoprotein</keyword>
<evidence type="ECO:0000256" key="9">
    <source>
        <dbReference type="ARBA" id="ARBA00037868"/>
    </source>
</evidence>
<dbReference type="SUPFAM" id="SSF49503">
    <property type="entry name" value="Cupredoxins"/>
    <property type="match status" value="1"/>
</dbReference>
<sequence>MAVFAKPGRLPLLLALLSSVSSVVLSSKFEVGGSDGWVIPSSKDAGDDFYNQWAAEKRFQVGDTLSFKYKKDSVMVVTDEEYENCRSTQPVFFSNNGKTEFQLDRPGLFYFISGINGHCERGEKMIIKVLDSPGGPRSPSGSPPGGRKSDDDSSDDDDAAVLTSASLMSIFLAIVGTLLSVF</sequence>
<keyword evidence="7" id="KW-0449">Lipoprotein</keyword>
<dbReference type="InterPro" id="IPR041846">
    <property type="entry name" value="ENL_dom"/>
</dbReference>
<feature type="compositionally biased region" description="Low complexity" evidence="10">
    <location>
        <begin position="131"/>
        <end position="140"/>
    </location>
</feature>
<keyword evidence="14" id="KW-1185">Reference proteome</keyword>
<dbReference type="OrthoDB" id="959565at2759"/>